<dbReference type="EMBL" id="CM039430">
    <property type="protein sequence ID" value="KAI4346200.1"/>
    <property type="molecule type" value="Genomic_DNA"/>
</dbReference>
<proteinExistence type="predicted"/>
<organism evidence="1 2">
    <name type="scientific">Bauhinia variegata</name>
    <name type="common">Purple orchid tree</name>
    <name type="synonym">Phanera variegata</name>
    <dbReference type="NCBI Taxonomy" id="167791"/>
    <lineage>
        <taxon>Eukaryota</taxon>
        <taxon>Viridiplantae</taxon>
        <taxon>Streptophyta</taxon>
        <taxon>Embryophyta</taxon>
        <taxon>Tracheophyta</taxon>
        <taxon>Spermatophyta</taxon>
        <taxon>Magnoliopsida</taxon>
        <taxon>eudicotyledons</taxon>
        <taxon>Gunneridae</taxon>
        <taxon>Pentapetalae</taxon>
        <taxon>rosids</taxon>
        <taxon>fabids</taxon>
        <taxon>Fabales</taxon>
        <taxon>Fabaceae</taxon>
        <taxon>Cercidoideae</taxon>
        <taxon>Cercideae</taxon>
        <taxon>Bauhiniinae</taxon>
        <taxon>Bauhinia</taxon>
    </lineage>
</organism>
<evidence type="ECO:0000313" key="2">
    <source>
        <dbReference type="Proteomes" id="UP000828941"/>
    </source>
</evidence>
<reference evidence="1 2" key="1">
    <citation type="journal article" date="2022" name="DNA Res.">
        <title>Chromosomal-level genome assembly of the orchid tree Bauhinia variegata (Leguminosae; Cercidoideae) supports the allotetraploid origin hypothesis of Bauhinia.</title>
        <authorList>
            <person name="Zhong Y."/>
            <person name="Chen Y."/>
            <person name="Zheng D."/>
            <person name="Pang J."/>
            <person name="Liu Y."/>
            <person name="Luo S."/>
            <person name="Meng S."/>
            <person name="Qian L."/>
            <person name="Wei D."/>
            <person name="Dai S."/>
            <person name="Zhou R."/>
        </authorList>
    </citation>
    <scope>NUCLEOTIDE SEQUENCE [LARGE SCALE GENOMIC DNA]</scope>
    <source>
        <strain evidence="1">BV-YZ2020</strain>
    </source>
</reference>
<comment type="caution">
    <text evidence="1">The sequence shown here is derived from an EMBL/GenBank/DDBJ whole genome shotgun (WGS) entry which is preliminary data.</text>
</comment>
<protein>
    <submittedName>
        <fullName evidence="1">Uncharacterized protein</fullName>
    </submittedName>
</protein>
<evidence type="ECO:0000313" key="1">
    <source>
        <dbReference type="EMBL" id="KAI4346200.1"/>
    </source>
</evidence>
<sequence length="264" mass="30169">MGTDQKTRMDIINKIPEECISKIISFTSPRDVCRSSLVHSVFRAAADSDAVWEKILPSDCRDIISQSSSPHLYSLPKKTLFFHLCDHPVLMANDNISFSLDKHTGKKCYMVGAKGLSISWGDSPEYWQWTSILESRFPLVAKLICVWWLEVKGRIETKLLSSNTTYGVFFVFKFWRIHIAFHRPVELTVNFEGRVCESSKKVILDPPTNEPQSRMDGWMEVEMGEFFNGNGDDGSVMCRLFDYDGYIKRGLVVEGIEFRPKCSG</sequence>
<accession>A0ACB9PCI8</accession>
<dbReference type="Proteomes" id="UP000828941">
    <property type="component" value="Chromosome 5"/>
</dbReference>
<name>A0ACB9PCI8_BAUVA</name>
<gene>
    <name evidence="1" type="ORF">L6164_013272</name>
</gene>
<keyword evidence="2" id="KW-1185">Reference proteome</keyword>